<accession>A0A833U0L5</accession>
<evidence type="ECO:0000313" key="8">
    <source>
        <dbReference type="EMBL" id="KAF5459170.1"/>
    </source>
</evidence>
<evidence type="ECO:0000256" key="5">
    <source>
        <dbReference type="ARBA" id="ARBA00023242"/>
    </source>
</evidence>
<keyword evidence="4" id="KW-0804">Transcription</keyword>
<evidence type="ECO:0000256" key="2">
    <source>
        <dbReference type="ARBA" id="ARBA00023015"/>
    </source>
</evidence>
<reference evidence="8" key="1">
    <citation type="submission" date="2015-10" db="EMBL/GenBank/DDBJ databases">
        <authorList>
            <person name="Martinez-Garcia P.J."/>
            <person name="Crepeau M.W."/>
            <person name="Puiu D."/>
            <person name="Gonzalez-Ibeas D."/>
            <person name="Whalen J."/>
            <person name="Stevens K."/>
            <person name="Paul R."/>
            <person name="Butterfield T."/>
            <person name="Britton M."/>
            <person name="Reagan R."/>
            <person name="Chakraborty S."/>
            <person name="Walawage S.L."/>
            <person name="Vasquez-Gross H.A."/>
            <person name="Cardeno C."/>
            <person name="Famula R."/>
            <person name="Pratt K."/>
            <person name="Kuruganti S."/>
            <person name="Aradhya M.K."/>
            <person name="Leslie C.A."/>
            <person name="Dandekar A.M."/>
            <person name="Salzberg S.L."/>
            <person name="Wegrzyn J.L."/>
            <person name="Langley C.H."/>
            <person name="Neale D.B."/>
        </authorList>
    </citation>
    <scope>NUCLEOTIDE SEQUENCE</scope>
    <source>
        <tissue evidence="8">Leaves</tissue>
    </source>
</reference>
<feature type="non-terminal residue" evidence="8">
    <location>
        <position position="1"/>
    </location>
</feature>
<keyword evidence="3" id="KW-0238">DNA-binding</keyword>
<keyword evidence="2" id="KW-0805">Transcription regulation</keyword>
<evidence type="ECO:0000313" key="9">
    <source>
        <dbReference type="Proteomes" id="UP000619265"/>
    </source>
</evidence>
<feature type="region of interest" description="Disordered" evidence="6">
    <location>
        <begin position="36"/>
        <end position="72"/>
    </location>
</feature>
<dbReference type="InterPro" id="IPR001739">
    <property type="entry name" value="Methyl_CpG_DNA-bd"/>
</dbReference>
<dbReference type="Pfam" id="PF01429">
    <property type="entry name" value="MBD"/>
    <property type="match status" value="1"/>
</dbReference>
<dbReference type="PANTHER" id="PTHR33729">
    <property type="entry name" value="METHYL-CPG BINDING DOMAIN CONTAINING PROTEIN, EXPRESSED"/>
    <property type="match status" value="1"/>
</dbReference>
<feature type="compositionally biased region" description="Basic and acidic residues" evidence="6">
    <location>
        <begin position="345"/>
        <end position="355"/>
    </location>
</feature>
<evidence type="ECO:0000256" key="4">
    <source>
        <dbReference type="ARBA" id="ARBA00023163"/>
    </source>
</evidence>
<feature type="compositionally biased region" description="Basic and acidic residues" evidence="6">
    <location>
        <begin position="253"/>
        <end position="262"/>
    </location>
</feature>
<name>A0A833U0L5_JUGRE</name>
<reference evidence="8" key="2">
    <citation type="submission" date="2020-03" db="EMBL/GenBank/DDBJ databases">
        <title>Walnut 2.0.</title>
        <authorList>
            <person name="Marrano A."/>
            <person name="Britton M."/>
            <person name="Zimin A.V."/>
            <person name="Zaini P.A."/>
            <person name="Workman R."/>
            <person name="Puiu D."/>
            <person name="Bianco L."/>
            <person name="Allen B.J."/>
            <person name="Troggio M."/>
            <person name="Leslie C.A."/>
            <person name="Timp W."/>
            <person name="Dendekar A."/>
            <person name="Salzberg S.L."/>
            <person name="Neale D.B."/>
        </authorList>
    </citation>
    <scope>NUCLEOTIDE SEQUENCE</scope>
    <source>
        <tissue evidence="8">Leaves</tissue>
    </source>
</reference>
<sequence length="372" mass="40594">ELRRASQAIASDEEISDSHNVSDSSAFAYLLLSYNSVPSPPHPTRDKTRHTEKVKMSSSVEKEGAREEAVSVELSAPPGWKKKFFPKQVGTPKKNEIIFTSPTGEEIVSKRQLEQYLKAHPGGPAALEFDWGTGETPRRSARISEKVKAAPPPESEAPKKRSRKSSASKKDNKEKEPVSEGAEETKEEHMQDAETEKDVLKKNKDDDKAKDTETQIEPAPKEGKDGQEVDVPNDAGESKKTAEAALDIPKGTIDGKEAKDSEVTQNENAKLEGANNVEKALQPQVEAEKVDGSWEQDKTDSVYADAKKYEVEGEEKEKDNKSAIESGGETKDHSGKGDSGGLNADVHDKKGKVEGEVIENGSHGSKVREVKP</sequence>
<comment type="caution">
    <text evidence="8">The sequence shown here is derived from an EMBL/GenBank/DDBJ whole genome shotgun (WGS) entry which is preliminary data.</text>
</comment>
<protein>
    <recommendedName>
        <fullName evidence="7">MBD domain-containing protein</fullName>
    </recommendedName>
</protein>
<dbReference type="InterPro" id="IPR016177">
    <property type="entry name" value="DNA-bd_dom_sf"/>
</dbReference>
<dbReference type="Proteomes" id="UP000619265">
    <property type="component" value="Unassembled WGS sequence"/>
</dbReference>
<proteinExistence type="predicted"/>
<dbReference type="SUPFAM" id="SSF54171">
    <property type="entry name" value="DNA-binding domain"/>
    <property type="match status" value="1"/>
</dbReference>
<evidence type="ECO:0000256" key="6">
    <source>
        <dbReference type="SAM" id="MobiDB-lite"/>
    </source>
</evidence>
<dbReference type="PANTHER" id="PTHR33729:SF6">
    <property type="entry name" value="METHYL-CPG-BINDING DOMAIN-CONTAINING PROTEIN 11"/>
    <property type="match status" value="1"/>
</dbReference>
<feature type="compositionally biased region" description="Basic and acidic residues" evidence="6">
    <location>
        <begin position="136"/>
        <end position="148"/>
    </location>
</feature>
<keyword evidence="5" id="KW-0539">Nucleus</keyword>
<dbReference type="GO" id="GO:0005634">
    <property type="term" value="C:nucleus"/>
    <property type="evidence" value="ECO:0007669"/>
    <property type="project" value="UniProtKB-SubCell"/>
</dbReference>
<evidence type="ECO:0000259" key="7">
    <source>
        <dbReference type="PROSITE" id="PS50982"/>
    </source>
</evidence>
<dbReference type="Gene3D" id="3.30.890.10">
    <property type="entry name" value="Methyl-cpg-binding Protein 2, Chain A"/>
    <property type="match status" value="1"/>
</dbReference>
<dbReference type="PROSITE" id="PS50982">
    <property type="entry name" value="MBD"/>
    <property type="match status" value="1"/>
</dbReference>
<feature type="compositionally biased region" description="Basic and acidic residues" evidence="6">
    <location>
        <begin position="43"/>
        <end position="69"/>
    </location>
</feature>
<dbReference type="Gramene" id="Jr10_22230_p1">
    <property type="protein sequence ID" value="cds.Jr10_22230_p1"/>
    <property type="gene ID" value="Jr10_22230"/>
</dbReference>
<comment type="subcellular location">
    <subcellularLocation>
        <location evidence="1">Nucleus</location>
    </subcellularLocation>
</comment>
<evidence type="ECO:0000256" key="1">
    <source>
        <dbReference type="ARBA" id="ARBA00004123"/>
    </source>
</evidence>
<gene>
    <name evidence="8" type="ORF">F2P56_023148</name>
</gene>
<feature type="region of interest" description="Disordered" evidence="6">
    <location>
        <begin position="1"/>
        <end position="20"/>
    </location>
</feature>
<feature type="compositionally biased region" description="Basic and acidic residues" evidence="6">
    <location>
        <begin position="286"/>
        <end position="336"/>
    </location>
</feature>
<evidence type="ECO:0000256" key="3">
    <source>
        <dbReference type="ARBA" id="ARBA00023125"/>
    </source>
</evidence>
<dbReference type="InterPro" id="IPR039622">
    <property type="entry name" value="MBD10/11"/>
</dbReference>
<organism evidence="8 9">
    <name type="scientific">Juglans regia</name>
    <name type="common">English walnut</name>
    <dbReference type="NCBI Taxonomy" id="51240"/>
    <lineage>
        <taxon>Eukaryota</taxon>
        <taxon>Viridiplantae</taxon>
        <taxon>Streptophyta</taxon>
        <taxon>Embryophyta</taxon>
        <taxon>Tracheophyta</taxon>
        <taxon>Spermatophyta</taxon>
        <taxon>Magnoliopsida</taxon>
        <taxon>eudicotyledons</taxon>
        <taxon>Gunneridae</taxon>
        <taxon>Pentapetalae</taxon>
        <taxon>rosids</taxon>
        <taxon>fabids</taxon>
        <taxon>Fagales</taxon>
        <taxon>Juglandaceae</taxon>
        <taxon>Juglans</taxon>
    </lineage>
</organism>
<feature type="compositionally biased region" description="Basic and acidic residues" evidence="6">
    <location>
        <begin position="168"/>
        <end position="227"/>
    </location>
</feature>
<dbReference type="GO" id="GO:0003677">
    <property type="term" value="F:DNA binding"/>
    <property type="evidence" value="ECO:0007669"/>
    <property type="project" value="UniProtKB-KW"/>
</dbReference>
<feature type="region of interest" description="Disordered" evidence="6">
    <location>
        <begin position="122"/>
        <end position="372"/>
    </location>
</feature>
<dbReference type="AlphaFoldDB" id="A0A833U0L5"/>
<feature type="domain" description="MBD" evidence="7">
    <location>
        <begin position="66"/>
        <end position="136"/>
    </location>
</feature>
<dbReference type="EMBL" id="LIHL02000010">
    <property type="protein sequence ID" value="KAF5459170.1"/>
    <property type="molecule type" value="Genomic_DNA"/>
</dbReference>